<dbReference type="InterPro" id="IPR036412">
    <property type="entry name" value="HAD-like_sf"/>
</dbReference>
<dbReference type="PANTHER" id="PTHR15367">
    <property type="entry name" value="DNA-DIRECTED RNA POLYMERASE III"/>
    <property type="match status" value="1"/>
</dbReference>
<comment type="similarity">
    <text evidence="2">Belongs to the eukaryotic RPC7 RNA polymerase subunit family.</text>
</comment>
<accession>A0ABY9CGG0</accession>
<evidence type="ECO:0000256" key="7">
    <source>
        <dbReference type="SAM" id="SignalP"/>
    </source>
</evidence>
<proteinExistence type="inferred from homology"/>
<keyword evidence="9" id="KW-1185">Reference proteome</keyword>
<dbReference type="InterPro" id="IPR023214">
    <property type="entry name" value="HAD_sf"/>
</dbReference>
<dbReference type="SUPFAM" id="SSF56784">
    <property type="entry name" value="HAD-like"/>
    <property type="match status" value="1"/>
</dbReference>
<evidence type="ECO:0000313" key="8">
    <source>
        <dbReference type="EMBL" id="WJZ94470.1"/>
    </source>
</evidence>
<keyword evidence="6" id="KW-1133">Transmembrane helix</keyword>
<dbReference type="PANTHER" id="PTHR15367:SF2">
    <property type="entry name" value="DNA-DIRECTED RNA POLYMERASE III SUBUNIT"/>
    <property type="match status" value="1"/>
</dbReference>
<protein>
    <recommendedName>
        <fullName evidence="10">Acid phosphatase 1</fullName>
    </recommendedName>
</protein>
<dbReference type="Proteomes" id="UP001227230">
    <property type="component" value="Chromosome 9"/>
</dbReference>
<organism evidence="8 9">
    <name type="scientific">Vitis vinifera</name>
    <name type="common">Grape</name>
    <dbReference type="NCBI Taxonomy" id="29760"/>
    <lineage>
        <taxon>Eukaryota</taxon>
        <taxon>Viridiplantae</taxon>
        <taxon>Streptophyta</taxon>
        <taxon>Embryophyta</taxon>
        <taxon>Tracheophyta</taxon>
        <taxon>Spermatophyta</taxon>
        <taxon>Magnoliopsida</taxon>
        <taxon>eudicotyledons</taxon>
        <taxon>Gunneridae</taxon>
        <taxon>Pentapetalae</taxon>
        <taxon>rosids</taxon>
        <taxon>Vitales</taxon>
        <taxon>Vitaceae</taxon>
        <taxon>Viteae</taxon>
        <taxon>Vitis</taxon>
    </lineage>
</organism>
<keyword evidence="3 7" id="KW-0732">Signal</keyword>
<feature type="signal peptide" evidence="7">
    <location>
        <begin position="1"/>
        <end position="21"/>
    </location>
</feature>
<sequence length="453" mass="51744">MGGVLVIWLLLFAGAVELSLGISHEIHLLRPQLGSSGHHVPGLSCLSWRLGVEAHNIIEWSTVPQACESYVGHYMLGHQYRKDSRAVVYEALTYAQSLKLAVDGKDIWVFDVDETSPSNLPYYAKHGFRVEAYNSTQFNNWVYEGKAPALPESLKLYKKLLSLGIKAVFITGRPEAQRNVTAANLRNVGYHTWEKLILKWTEKRGNTTPGFLLETSFFIFPFFFFFLVYTFSATKRRTTLKLMAFRGRGRGRGGYGRGGVGGFGIAKQEPFVLFPDIELPDVSSVPEEKNLVIRNARLQNYWKSSPYYLEDIVPRKSQSTDIERFSDRVKLRTTLKRDPLEQILRLTSNNFPLELVQGMKGATHNKRKVQWNPESDMQKLELFEKLEKKLEGQDEKGGKEKKEGENEDEDDEGGEEAAEEEFSDDGDYNQNIDFDDDEDDFNMEDDNDDEATY</sequence>
<feature type="transmembrane region" description="Helical" evidence="6">
    <location>
        <begin position="211"/>
        <end position="231"/>
    </location>
</feature>
<feature type="compositionally biased region" description="Acidic residues" evidence="5">
    <location>
        <begin position="405"/>
        <end position="453"/>
    </location>
</feature>
<dbReference type="InterPro" id="IPR024661">
    <property type="entry name" value="RNA_pol_III_Rpc31"/>
</dbReference>
<evidence type="ECO:0000256" key="4">
    <source>
        <dbReference type="ARBA" id="ARBA00023242"/>
    </source>
</evidence>
<feature type="chain" id="PRO_5047470658" description="Acid phosphatase 1" evidence="7">
    <location>
        <begin position="22"/>
        <end position="453"/>
    </location>
</feature>
<gene>
    <name evidence="8" type="ORF">VitviT2T_013324</name>
</gene>
<evidence type="ECO:0000256" key="6">
    <source>
        <dbReference type="SAM" id="Phobius"/>
    </source>
</evidence>
<evidence type="ECO:0000256" key="3">
    <source>
        <dbReference type="ARBA" id="ARBA00022729"/>
    </source>
</evidence>
<evidence type="ECO:0000256" key="2">
    <source>
        <dbReference type="ARBA" id="ARBA00008352"/>
    </source>
</evidence>
<dbReference type="Pfam" id="PF03767">
    <property type="entry name" value="Acid_phosphat_B"/>
    <property type="match status" value="1"/>
</dbReference>
<feature type="compositionally biased region" description="Basic and acidic residues" evidence="5">
    <location>
        <begin position="389"/>
        <end position="404"/>
    </location>
</feature>
<evidence type="ECO:0000256" key="1">
    <source>
        <dbReference type="ARBA" id="ARBA00004123"/>
    </source>
</evidence>
<comment type="subcellular location">
    <subcellularLocation>
        <location evidence="1">Nucleus</location>
    </subcellularLocation>
</comment>
<evidence type="ECO:0008006" key="10">
    <source>
        <dbReference type="Google" id="ProtNLM"/>
    </source>
</evidence>
<evidence type="ECO:0000313" key="9">
    <source>
        <dbReference type="Proteomes" id="UP001227230"/>
    </source>
</evidence>
<feature type="region of interest" description="Disordered" evidence="5">
    <location>
        <begin position="389"/>
        <end position="453"/>
    </location>
</feature>
<dbReference type="EMBL" id="CP126656">
    <property type="protein sequence ID" value="WJZ94470.1"/>
    <property type="molecule type" value="Genomic_DNA"/>
</dbReference>
<keyword evidence="6" id="KW-0812">Transmembrane</keyword>
<dbReference type="Pfam" id="PF11705">
    <property type="entry name" value="RNA_pol_3_Rpc31"/>
    <property type="match status" value="1"/>
</dbReference>
<name>A0ABY9CGG0_VITVI</name>
<dbReference type="Gene3D" id="3.40.50.1000">
    <property type="entry name" value="HAD superfamily/HAD-like"/>
    <property type="match status" value="1"/>
</dbReference>
<keyword evidence="6" id="KW-0472">Membrane</keyword>
<dbReference type="InterPro" id="IPR005519">
    <property type="entry name" value="Acid_phosphat_B-like"/>
</dbReference>
<evidence type="ECO:0000256" key="5">
    <source>
        <dbReference type="SAM" id="MobiDB-lite"/>
    </source>
</evidence>
<reference evidence="8 9" key="1">
    <citation type="journal article" date="2023" name="Hortic Res">
        <title>The complete reference genome for grapevine (Vitis vinifera L.) genetics and breeding.</title>
        <authorList>
            <person name="Shi X."/>
            <person name="Cao S."/>
            <person name="Wang X."/>
            <person name="Huang S."/>
            <person name="Wang Y."/>
            <person name="Liu Z."/>
            <person name="Liu W."/>
            <person name="Leng X."/>
            <person name="Peng Y."/>
            <person name="Wang N."/>
            <person name="Wang Y."/>
            <person name="Ma Z."/>
            <person name="Xu X."/>
            <person name="Zhang F."/>
            <person name="Xue H."/>
            <person name="Zhong H."/>
            <person name="Wang Y."/>
            <person name="Zhang K."/>
            <person name="Velt A."/>
            <person name="Avia K."/>
            <person name="Holtgrawe D."/>
            <person name="Grimplet J."/>
            <person name="Matus J.T."/>
            <person name="Ware D."/>
            <person name="Wu X."/>
            <person name="Wang H."/>
            <person name="Liu C."/>
            <person name="Fang Y."/>
            <person name="Rustenholz C."/>
            <person name="Cheng Z."/>
            <person name="Xiao H."/>
            <person name="Zhou Y."/>
        </authorList>
    </citation>
    <scope>NUCLEOTIDE SEQUENCE [LARGE SCALE GENOMIC DNA]</scope>
    <source>
        <strain evidence="9">cv. Pinot noir / PN40024</strain>
        <tissue evidence="8">Leaf</tissue>
    </source>
</reference>
<keyword evidence="4" id="KW-0539">Nucleus</keyword>